<dbReference type="PANTHER" id="PTHR43537:SF5">
    <property type="entry name" value="UXU OPERON TRANSCRIPTIONAL REGULATOR"/>
    <property type="match status" value="1"/>
</dbReference>
<dbReference type="GO" id="GO:0003677">
    <property type="term" value="F:DNA binding"/>
    <property type="evidence" value="ECO:0007669"/>
    <property type="project" value="UniProtKB-KW"/>
</dbReference>
<dbReference type="SMART" id="SM00345">
    <property type="entry name" value="HTH_GNTR"/>
    <property type="match status" value="1"/>
</dbReference>
<evidence type="ECO:0000259" key="4">
    <source>
        <dbReference type="PROSITE" id="PS50949"/>
    </source>
</evidence>
<dbReference type="Gene3D" id="1.20.120.530">
    <property type="entry name" value="GntR ligand-binding domain-like"/>
    <property type="match status" value="1"/>
</dbReference>
<dbReference type="InterPro" id="IPR008920">
    <property type="entry name" value="TF_FadR/GntR_C"/>
</dbReference>
<dbReference type="AlphaFoldDB" id="A0A2G8RHQ0"/>
<dbReference type="EMBL" id="AWWI01000047">
    <property type="protein sequence ID" value="PIL21079.1"/>
    <property type="molecule type" value="Genomic_DNA"/>
</dbReference>
<keyword evidence="1" id="KW-0805">Transcription regulation</keyword>
<protein>
    <recommendedName>
        <fullName evidence="4">HTH gntR-type domain-containing protein</fullName>
    </recommendedName>
</protein>
<feature type="domain" description="HTH gntR-type" evidence="4">
    <location>
        <begin position="12"/>
        <end position="80"/>
    </location>
</feature>
<proteinExistence type="predicted"/>
<sequence length="238" mass="26352">MPKNVPLYLRKAENASEVLAQVRHLIEAGGLPADGKLPTERDLSVQLNVGRRGLRRALDALEAEGLIWRRQGKGTFIGQPPDPTGKLAASISAEVDPLSVMEARLCIEPELAALCALRAKSEDVARLRVLVERIDQTSDAESAELWDGSLHRLIARIAGNPILLTAFSLLDEVRSSQNWQDERDRARSPAQRQLYTRQHQSIVTAIADQDADAARAHMRDHLSHLSRSLQVLREKDAS</sequence>
<keyword evidence="2" id="KW-0238">DNA-binding</keyword>
<dbReference type="SUPFAM" id="SSF48008">
    <property type="entry name" value="GntR ligand-binding domain-like"/>
    <property type="match status" value="1"/>
</dbReference>
<name>A0A2G8RHQ0_9RHOB</name>
<dbReference type="Pfam" id="PF07729">
    <property type="entry name" value="FCD"/>
    <property type="match status" value="1"/>
</dbReference>
<dbReference type="Pfam" id="PF00392">
    <property type="entry name" value="GntR"/>
    <property type="match status" value="1"/>
</dbReference>
<evidence type="ECO:0000256" key="3">
    <source>
        <dbReference type="ARBA" id="ARBA00023163"/>
    </source>
</evidence>
<dbReference type="InterPro" id="IPR036390">
    <property type="entry name" value="WH_DNA-bd_sf"/>
</dbReference>
<comment type="caution">
    <text evidence="5">The sequence shown here is derived from an EMBL/GenBank/DDBJ whole genome shotgun (WGS) entry which is preliminary data.</text>
</comment>
<evidence type="ECO:0000313" key="6">
    <source>
        <dbReference type="Proteomes" id="UP000231259"/>
    </source>
</evidence>
<dbReference type="SUPFAM" id="SSF46785">
    <property type="entry name" value="Winged helix' DNA-binding domain"/>
    <property type="match status" value="1"/>
</dbReference>
<dbReference type="InterPro" id="IPR011711">
    <property type="entry name" value="GntR_C"/>
</dbReference>
<dbReference type="Proteomes" id="UP000231259">
    <property type="component" value="Unassembled WGS sequence"/>
</dbReference>
<dbReference type="PROSITE" id="PS50949">
    <property type="entry name" value="HTH_GNTR"/>
    <property type="match status" value="1"/>
</dbReference>
<dbReference type="InterPro" id="IPR000524">
    <property type="entry name" value="Tscrpt_reg_HTH_GntR"/>
</dbReference>
<gene>
    <name evidence="5" type="ORF">P775_05915</name>
</gene>
<dbReference type="PANTHER" id="PTHR43537">
    <property type="entry name" value="TRANSCRIPTIONAL REGULATOR, GNTR FAMILY"/>
    <property type="match status" value="1"/>
</dbReference>
<evidence type="ECO:0000256" key="1">
    <source>
        <dbReference type="ARBA" id="ARBA00023015"/>
    </source>
</evidence>
<accession>A0A2G8RHQ0</accession>
<dbReference type="Gene3D" id="1.10.10.10">
    <property type="entry name" value="Winged helix-like DNA-binding domain superfamily/Winged helix DNA-binding domain"/>
    <property type="match status" value="1"/>
</dbReference>
<organism evidence="5 6">
    <name type="scientific">Puniceibacterium antarcticum</name>
    <dbReference type="NCBI Taxonomy" id="1206336"/>
    <lineage>
        <taxon>Bacteria</taxon>
        <taxon>Pseudomonadati</taxon>
        <taxon>Pseudomonadota</taxon>
        <taxon>Alphaproteobacteria</taxon>
        <taxon>Rhodobacterales</taxon>
        <taxon>Paracoccaceae</taxon>
        <taxon>Puniceibacterium</taxon>
    </lineage>
</organism>
<dbReference type="PRINTS" id="PR00035">
    <property type="entry name" value="HTHGNTR"/>
</dbReference>
<dbReference type="CDD" id="cd07377">
    <property type="entry name" value="WHTH_GntR"/>
    <property type="match status" value="1"/>
</dbReference>
<evidence type="ECO:0000313" key="5">
    <source>
        <dbReference type="EMBL" id="PIL21079.1"/>
    </source>
</evidence>
<keyword evidence="6" id="KW-1185">Reference proteome</keyword>
<dbReference type="GO" id="GO:0003700">
    <property type="term" value="F:DNA-binding transcription factor activity"/>
    <property type="evidence" value="ECO:0007669"/>
    <property type="project" value="InterPro"/>
</dbReference>
<dbReference type="SMART" id="SM00895">
    <property type="entry name" value="FCD"/>
    <property type="match status" value="1"/>
</dbReference>
<evidence type="ECO:0000256" key="2">
    <source>
        <dbReference type="ARBA" id="ARBA00023125"/>
    </source>
</evidence>
<reference evidence="5 6" key="1">
    <citation type="submission" date="2013-09" db="EMBL/GenBank/DDBJ databases">
        <title>Genome sequencing of Phaeobacter antarcticus sp. nov. SM1211.</title>
        <authorList>
            <person name="Zhang X.-Y."/>
            <person name="Liu C."/>
            <person name="Chen X.-L."/>
            <person name="Xie B.-B."/>
            <person name="Qin Q.-L."/>
            <person name="Rong J.-C."/>
            <person name="Zhang Y.-Z."/>
        </authorList>
    </citation>
    <scope>NUCLEOTIDE SEQUENCE [LARGE SCALE GENOMIC DNA]</scope>
    <source>
        <strain evidence="5 6">SM1211</strain>
    </source>
</reference>
<keyword evidence="3" id="KW-0804">Transcription</keyword>
<dbReference type="InterPro" id="IPR036388">
    <property type="entry name" value="WH-like_DNA-bd_sf"/>
</dbReference>